<dbReference type="Proteomes" id="UP000275473">
    <property type="component" value="Unassembled WGS sequence"/>
</dbReference>
<name>A0A3M8P7A9_9BACL</name>
<evidence type="ECO:0000313" key="2">
    <source>
        <dbReference type="Proteomes" id="UP000275473"/>
    </source>
</evidence>
<keyword evidence="2" id="KW-1185">Reference proteome</keyword>
<dbReference type="AlphaFoldDB" id="A0A3M8P7A9"/>
<accession>A0A3M8P7A9</accession>
<proteinExistence type="predicted"/>
<dbReference type="EMBL" id="RIAX01000005">
    <property type="protein sequence ID" value="RNF39556.1"/>
    <property type="molecule type" value="Genomic_DNA"/>
</dbReference>
<protein>
    <submittedName>
        <fullName evidence="1">Uncharacterized protein</fullName>
    </submittedName>
</protein>
<reference evidence="1 2" key="1">
    <citation type="journal article" date="2018" name="Int. J. Syst. Evol. Microbiol.">
        <title>Planococcus salinus sp. nov., a moderately halophilic bacterium isolated from a saline-alkali soil.</title>
        <authorList>
            <person name="Gan L."/>
        </authorList>
    </citation>
    <scope>NUCLEOTIDE SEQUENCE [LARGE SCALE GENOMIC DNA]</scope>
    <source>
        <strain evidence="1 2">LCB217</strain>
    </source>
</reference>
<dbReference type="OrthoDB" id="2428822at2"/>
<organism evidence="1 2">
    <name type="scientific">Planococcus salinus</name>
    <dbReference type="NCBI Taxonomy" id="1848460"/>
    <lineage>
        <taxon>Bacteria</taxon>
        <taxon>Bacillati</taxon>
        <taxon>Bacillota</taxon>
        <taxon>Bacilli</taxon>
        <taxon>Bacillales</taxon>
        <taxon>Caryophanaceae</taxon>
        <taxon>Planococcus</taxon>
    </lineage>
</organism>
<gene>
    <name evidence="1" type="ORF">EEX84_08765</name>
</gene>
<comment type="caution">
    <text evidence="1">The sequence shown here is derived from an EMBL/GenBank/DDBJ whole genome shotgun (WGS) entry which is preliminary data.</text>
</comment>
<evidence type="ECO:0000313" key="1">
    <source>
        <dbReference type="EMBL" id="RNF39556.1"/>
    </source>
</evidence>
<dbReference type="RefSeq" id="WP_123165256.1">
    <property type="nucleotide sequence ID" value="NZ_RIAX01000005.1"/>
</dbReference>
<sequence length="113" mass="13044">MSMQQIVANDLVHDEYGNYYQVVGTQTDEEKLTALEVSNLYFEISFQTASEELDDTYKGQPVGNYLQEQLNNYIEAMERNNRPIYAIRDLMVNQITVYAVDITKPHPKSNQTS</sequence>